<organism evidence="2 3">
    <name type="scientific">Flavobacterium agrisoli</name>
    <dbReference type="NCBI Taxonomy" id="2793066"/>
    <lineage>
        <taxon>Bacteria</taxon>
        <taxon>Pseudomonadati</taxon>
        <taxon>Bacteroidota</taxon>
        <taxon>Flavobacteriia</taxon>
        <taxon>Flavobacteriales</taxon>
        <taxon>Flavobacteriaceae</taxon>
        <taxon>Flavobacterium</taxon>
    </lineage>
</organism>
<evidence type="ECO:0000256" key="1">
    <source>
        <dbReference type="SAM" id="Phobius"/>
    </source>
</evidence>
<sequence>MKINWGTGIVIAFALFITFIMYFVYKVQSDSKYDNDLVVEDYYVHDMAFSDEMKRAENAIHLKEKPQIQYSQSAVIINFPESFNASEIKGNVALYRPSNKKFDFQSEIKLKDSQMIIENKKLIKGLWKVNMEWEYQGKKFLSQESIFVD</sequence>
<dbReference type="AlphaFoldDB" id="A0A934PK91"/>
<proteinExistence type="predicted"/>
<comment type="caution">
    <text evidence="2">The sequence shown here is derived from an EMBL/GenBank/DDBJ whole genome shotgun (WGS) entry which is preliminary data.</text>
</comment>
<evidence type="ECO:0000313" key="2">
    <source>
        <dbReference type="EMBL" id="MBK0368468.1"/>
    </source>
</evidence>
<dbReference type="EMBL" id="JAEHFV010000001">
    <property type="protein sequence ID" value="MBK0368468.1"/>
    <property type="molecule type" value="Genomic_DNA"/>
</dbReference>
<feature type="transmembrane region" description="Helical" evidence="1">
    <location>
        <begin position="6"/>
        <end position="25"/>
    </location>
</feature>
<keyword evidence="1" id="KW-1133">Transmembrane helix</keyword>
<keyword evidence="1" id="KW-0812">Transmembrane</keyword>
<evidence type="ECO:0000313" key="3">
    <source>
        <dbReference type="Proteomes" id="UP000609172"/>
    </source>
</evidence>
<gene>
    <name evidence="2" type="ORF">I5M07_01360</name>
</gene>
<dbReference type="Pfam" id="PF05751">
    <property type="entry name" value="FixH"/>
    <property type="match status" value="1"/>
</dbReference>
<reference evidence="2" key="1">
    <citation type="submission" date="2020-12" db="EMBL/GenBank/DDBJ databases">
        <title>Bacterial novel species Flavobacterium sp. SE-1-e isolated from soil.</title>
        <authorList>
            <person name="Jung H.-Y."/>
        </authorList>
    </citation>
    <scope>NUCLEOTIDE SEQUENCE</scope>
    <source>
        <strain evidence="2">SE-1-e</strain>
    </source>
</reference>
<name>A0A934PK91_9FLAO</name>
<dbReference type="Proteomes" id="UP000609172">
    <property type="component" value="Unassembled WGS sequence"/>
</dbReference>
<protein>
    <submittedName>
        <fullName evidence="2">FixH family protein</fullName>
    </submittedName>
</protein>
<keyword evidence="3" id="KW-1185">Reference proteome</keyword>
<dbReference type="InterPro" id="IPR008620">
    <property type="entry name" value="FixH"/>
</dbReference>
<dbReference type="RefSeq" id="WP_200104396.1">
    <property type="nucleotide sequence ID" value="NZ_JAEHFV010000001.1"/>
</dbReference>
<accession>A0A934PK91</accession>
<keyword evidence="1" id="KW-0472">Membrane</keyword>